<dbReference type="PANTHER" id="PTHR42801">
    <property type="entry name" value="THIOREDOXIN-DEPENDENT PEROXIDE REDUCTASE"/>
    <property type="match status" value="1"/>
</dbReference>
<evidence type="ECO:0000256" key="1">
    <source>
        <dbReference type="ARBA" id="ARBA00003330"/>
    </source>
</evidence>
<evidence type="ECO:0000313" key="13">
    <source>
        <dbReference type="EMBL" id="CAI9084994.1"/>
    </source>
</evidence>
<name>A0ABN8XCH3_9BACT</name>
<evidence type="ECO:0000256" key="10">
    <source>
        <dbReference type="ARBA" id="ARBA00042639"/>
    </source>
</evidence>
<reference evidence="13" key="1">
    <citation type="submission" date="2023-03" db="EMBL/GenBank/DDBJ databases">
        <authorList>
            <person name="Cremers G."/>
            <person name="Picone N."/>
        </authorList>
    </citation>
    <scope>NUCLEOTIDE SEQUENCE</scope>
    <source>
        <strain evidence="13">Sample_alias</strain>
    </source>
</reference>
<accession>A0ABN8XCH3</accession>
<dbReference type="InterPro" id="IPR036249">
    <property type="entry name" value="Thioredoxin-like_sf"/>
</dbReference>
<dbReference type="RefSeq" id="WP_009061137.1">
    <property type="nucleotide sequence ID" value="NZ_JAHXRZ010000001.1"/>
</dbReference>
<keyword evidence="4" id="KW-0049">Antioxidant</keyword>
<feature type="domain" description="Thioredoxin" evidence="12">
    <location>
        <begin position="9"/>
        <end position="155"/>
    </location>
</feature>
<evidence type="ECO:0000256" key="11">
    <source>
        <dbReference type="ARBA" id="ARBA00049091"/>
    </source>
</evidence>
<evidence type="ECO:0000256" key="8">
    <source>
        <dbReference type="ARBA" id="ARBA00032824"/>
    </source>
</evidence>
<evidence type="ECO:0000259" key="12">
    <source>
        <dbReference type="PROSITE" id="PS51352"/>
    </source>
</evidence>
<keyword evidence="6" id="KW-1015">Disulfide bond</keyword>
<dbReference type="EMBL" id="OX458932">
    <property type="protein sequence ID" value="CAI9084994.1"/>
    <property type="molecule type" value="Genomic_DNA"/>
</dbReference>
<dbReference type="Pfam" id="PF00578">
    <property type="entry name" value="AhpC-TSA"/>
    <property type="match status" value="1"/>
</dbReference>
<comment type="similarity">
    <text evidence="9">Belongs to the peroxiredoxin family. BCP/PrxQ subfamily.</text>
</comment>
<gene>
    <name evidence="13" type="primary">bcp</name>
    <name evidence="13" type="ORF">MFUM_0612</name>
</gene>
<keyword evidence="5 13" id="KW-0560">Oxidoreductase</keyword>
<dbReference type="SUPFAM" id="SSF52833">
    <property type="entry name" value="Thioredoxin-like"/>
    <property type="match status" value="1"/>
</dbReference>
<evidence type="ECO:0000256" key="4">
    <source>
        <dbReference type="ARBA" id="ARBA00022862"/>
    </source>
</evidence>
<dbReference type="InterPro" id="IPR013766">
    <property type="entry name" value="Thioredoxin_domain"/>
</dbReference>
<dbReference type="Gene3D" id="3.40.30.10">
    <property type="entry name" value="Glutaredoxin"/>
    <property type="match status" value="1"/>
</dbReference>
<dbReference type="PANTHER" id="PTHR42801:SF4">
    <property type="entry name" value="AHPC_TSA FAMILY PROTEIN"/>
    <property type="match status" value="1"/>
</dbReference>
<dbReference type="PROSITE" id="PS51352">
    <property type="entry name" value="THIOREDOXIN_2"/>
    <property type="match status" value="1"/>
</dbReference>
<keyword evidence="14" id="KW-1185">Reference proteome</keyword>
<evidence type="ECO:0000313" key="14">
    <source>
        <dbReference type="Proteomes" id="UP001161497"/>
    </source>
</evidence>
<dbReference type="InterPro" id="IPR050924">
    <property type="entry name" value="Peroxiredoxin_BCP/PrxQ"/>
</dbReference>
<organism evidence="13 14">
    <name type="scientific">Candidatus Methylacidiphilum fumarolicum</name>
    <dbReference type="NCBI Taxonomy" id="591154"/>
    <lineage>
        <taxon>Bacteria</taxon>
        <taxon>Pseudomonadati</taxon>
        <taxon>Verrucomicrobiota</taxon>
        <taxon>Methylacidiphilae</taxon>
        <taxon>Methylacidiphilales</taxon>
        <taxon>Methylacidiphilaceae</taxon>
        <taxon>Methylacidiphilum (ex Ratnadevi et al. 2023)</taxon>
    </lineage>
</organism>
<comment type="function">
    <text evidence="1">Thiol-specific peroxidase that catalyzes the reduction of hydrogen peroxide and organic hydroperoxides to water and alcohols, respectively. Plays a role in cell protection against oxidative stress by detoxifying peroxides and as sensor of hydrogen peroxide-mediated signaling events.</text>
</comment>
<evidence type="ECO:0000256" key="3">
    <source>
        <dbReference type="ARBA" id="ARBA00022559"/>
    </source>
</evidence>
<dbReference type="GO" id="GO:0140824">
    <property type="term" value="F:thioredoxin-dependent peroxiredoxin activity"/>
    <property type="evidence" value="ECO:0007669"/>
    <property type="project" value="UniProtKB-EC"/>
</dbReference>
<protein>
    <recommendedName>
        <fullName evidence="2">thioredoxin-dependent peroxiredoxin</fullName>
        <ecNumber evidence="2">1.11.1.24</ecNumber>
    </recommendedName>
    <alternativeName>
        <fullName evidence="8">Thioredoxin peroxidase</fullName>
    </alternativeName>
    <alternativeName>
        <fullName evidence="10">Thioredoxin-dependent peroxiredoxin Bcp</fullName>
    </alternativeName>
</protein>
<dbReference type="EC" id="1.11.1.24" evidence="2"/>
<keyword evidence="7" id="KW-0676">Redox-active center</keyword>
<keyword evidence="3 13" id="KW-0575">Peroxidase</keyword>
<evidence type="ECO:0000256" key="9">
    <source>
        <dbReference type="ARBA" id="ARBA00038489"/>
    </source>
</evidence>
<dbReference type="CDD" id="cd03017">
    <property type="entry name" value="PRX_BCP"/>
    <property type="match status" value="1"/>
</dbReference>
<dbReference type="InterPro" id="IPR000866">
    <property type="entry name" value="AhpC/TSA"/>
</dbReference>
<evidence type="ECO:0000256" key="6">
    <source>
        <dbReference type="ARBA" id="ARBA00023157"/>
    </source>
</evidence>
<proteinExistence type="inferred from homology"/>
<dbReference type="Proteomes" id="UP001161497">
    <property type="component" value="Chromosome"/>
</dbReference>
<evidence type="ECO:0000256" key="5">
    <source>
        <dbReference type="ARBA" id="ARBA00023002"/>
    </source>
</evidence>
<sequence>MKKNKRIGLEVGSPIPDVWAFDPEGNPMSVRELCSKGLVLLYFFPKANTPGCTIQACNLRDHLADLQKANVQVIGISRDKPSVQKKFIQNNRLNFMLLCDPSGEVCKEFAIPRFFGMPKRLSFLIKDGKVLWRDCHPNIWNTAAEVLEAIKASNFWPKD</sequence>
<evidence type="ECO:0000256" key="7">
    <source>
        <dbReference type="ARBA" id="ARBA00023284"/>
    </source>
</evidence>
<evidence type="ECO:0000256" key="2">
    <source>
        <dbReference type="ARBA" id="ARBA00013017"/>
    </source>
</evidence>
<comment type="catalytic activity">
    <reaction evidence="11">
        <text>a hydroperoxide + [thioredoxin]-dithiol = an alcohol + [thioredoxin]-disulfide + H2O</text>
        <dbReference type="Rhea" id="RHEA:62620"/>
        <dbReference type="Rhea" id="RHEA-COMP:10698"/>
        <dbReference type="Rhea" id="RHEA-COMP:10700"/>
        <dbReference type="ChEBI" id="CHEBI:15377"/>
        <dbReference type="ChEBI" id="CHEBI:29950"/>
        <dbReference type="ChEBI" id="CHEBI:30879"/>
        <dbReference type="ChEBI" id="CHEBI:35924"/>
        <dbReference type="ChEBI" id="CHEBI:50058"/>
        <dbReference type="EC" id="1.11.1.24"/>
    </reaction>
</comment>